<keyword evidence="7" id="KW-1185">Reference proteome</keyword>
<dbReference type="RefSeq" id="WP_345501076.1">
    <property type="nucleotide sequence ID" value="NZ_BAABLO010000001.1"/>
</dbReference>
<dbReference type="PANTHER" id="PTHR30627:SF24">
    <property type="entry name" value="PENICILLIN-BINDING PROTEIN 4B"/>
    <property type="match status" value="1"/>
</dbReference>
<comment type="caution">
    <text evidence="6">The sequence shown here is derived from an EMBL/GenBank/DDBJ whole genome shotgun (WGS) entry which is preliminary data.</text>
</comment>
<dbReference type="SUPFAM" id="SSF56601">
    <property type="entry name" value="beta-lactamase/transpeptidase-like"/>
    <property type="match status" value="1"/>
</dbReference>
<dbReference type="Gene3D" id="3.90.1310.10">
    <property type="entry name" value="Penicillin-binding protein 2a (Domain 2)"/>
    <property type="match status" value="1"/>
</dbReference>
<gene>
    <name evidence="6" type="ORF">GCM10025782_06030</name>
</gene>
<evidence type="ECO:0000259" key="5">
    <source>
        <dbReference type="Pfam" id="PF03717"/>
    </source>
</evidence>
<dbReference type="InterPro" id="IPR036138">
    <property type="entry name" value="PBP_dimer_sf"/>
</dbReference>
<evidence type="ECO:0000313" key="6">
    <source>
        <dbReference type="EMBL" id="GAA4712730.1"/>
    </source>
</evidence>
<evidence type="ECO:0000256" key="2">
    <source>
        <dbReference type="ARBA" id="ARBA00007171"/>
    </source>
</evidence>
<evidence type="ECO:0000313" key="7">
    <source>
        <dbReference type="Proteomes" id="UP001500556"/>
    </source>
</evidence>
<dbReference type="Proteomes" id="UP001500556">
    <property type="component" value="Unassembled WGS sequence"/>
</dbReference>
<dbReference type="Pfam" id="PF00905">
    <property type="entry name" value="Transpeptidase"/>
    <property type="match status" value="1"/>
</dbReference>
<evidence type="ECO:0000256" key="3">
    <source>
        <dbReference type="ARBA" id="ARBA00023136"/>
    </source>
</evidence>
<evidence type="ECO:0000259" key="4">
    <source>
        <dbReference type="Pfam" id="PF00905"/>
    </source>
</evidence>
<feature type="domain" description="Penicillin-binding protein dimerisation" evidence="5">
    <location>
        <begin position="161"/>
        <end position="314"/>
    </location>
</feature>
<reference evidence="7" key="1">
    <citation type="journal article" date="2019" name="Int. J. Syst. Evol. Microbiol.">
        <title>The Global Catalogue of Microorganisms (GCM) 10K type strain sequencing project: providing services to taxonomists for standard genome sequencing and annotation.</title>
        <authorList>
            <consortium name="The Broad Institute Genomics Platform"/>
            <consortium name="The Broad Institute Genome Sequencing Center for Infectious Disease"/>
            <person name="Wu L."/>
            <person name="Ma J."/>
        </authorList>
    </citation>
    <scope>NUCLEOTIDE SEQUENCE [LARGE SCALE GENOMIC DNA]</scope>
    <source>
        <strain evidence="7">JCM 18961</strain>
    </source>
</reference>
<accession>A0ABP8XTF3</accession>
<dbReference type="Gene3D" id="3.40.710.10">
    <property type="entry name" value="DD-peptidase/beta-lactamase superfamily"/>
    <property type="match status" value="1"/>
</dbReference>
<sequence length="640" mass="64827">MDRRAVVGSVAALVVVAAAAGGGLWWQQSEAAKKADREAAAAVDAFASGWAQRSFPKAGARFAGTTAQAVQESFTTATKGLGSGPVKVDPGTVTRKGERATSTLGVTWTLPGGVPWTYDVPVTAKPAGSGGKWAVSLPTAGAAWAPGLPTGATLAASRTWGQRGDLLDRDGQPLMPIGKVYPVQIDPSRATAATVRQLEKIVDEPAGSLVAKLEAATKSGSKSPIAVITYRESDFQQRRAALDNLKGIIYPVRDQPLARTRTFGQPLLGSYGPVNAEQVSASKGRYVAGDYAGTSGLQGRYDAQLAGTPGVQVTSSAKPDAPLFSKAAVAGTDVKTTLSPTVQAAAESAVAGTGSVPSALVAVDVRTGGVLASANSPALGFDRALTGQYPPGSAFKIVSTYALLTSGKVKPTTPVDCPEKFVVDGRSYKNYEGESFGAPDFATDFAHSCNTAFVSLSTDLGDSDLSKAATALGLTGWAKGVGVGNVFDASVPTNNGKTDKASAMIGQGRNLTSPLALATLAASVARGSAVPPTLVTEPAPAGADGAAKPLDTAAVAQLRELMRQVVTGGTGGVLRDAPGGAVRGKTGTAEFGSANPPETHAWFVGYQGGVAFAALVEKGKSGGTVAAPVVKDFLTALAKK</sequence>
<dbReference type="InterPro" id="IPR001460">
    <property type="entry name" value="PCN-bd_Tpept"/>
</dbReference>
<dbReference type="Gene3D" id="3.30.1390.30">
    <property type="entry name" value="Penicillin-binding protein 2a, domain 3"/>
    <property type="match status" value="1"/>
</dbReference>
<dbReference type="InterPro" id="IPR012338">
    <property type="entry name" value="Beta-lactam/transpept-like"/>
</dbReference>
<dbReference type="PANTHER" id="PTHR30627">
    <property type="entry name" value="PEPTIDOGLYCAN D,D-TRANSPEPTIDASE"/>
    <property type="match status" value="1"/>
</dbReference>
<organism evidence="6 7">
    <name type="scientific">Pedococcus ginsenosidimutans</name>
    <dbReference type="NCBI Taxonomy" id="490570"/>
    <lineage>
        <taxon>Bacteria</taxon>
        <taxon>Bacillati</taxon>
        <taxon>Actinomycetota</taxon>
        <taxon>Actinomycetes</taxon>
        <taxon>Micrococcales</taxon>
        <taxon>Intrasporangiaceae</taxon>
        <taxon>Pedococcus</taxon>
    </lineage>
</organism>
<name>A0ABP8XTF3_9MICO</name>
<comment type="similarity">
    <text evidence="2">Belongs to the transpeptidase family.</text>
</comment>
<comment type="subcellular location">
    <subcellularLocation>
        <location evidence="1">Membrane</location>
    </subcellularLocation>
</comment>
<dbReference type="InterPro" id="IPR005311">
    <property type="entry name" value="PBP_dimer"/>
</dbReference>
<proteinExistence type="inferred from homology"/>
<dbReference type="InterPro" id="IPR050515">
    <property type="entry name" value="Beta-lactam/transpept"/>
</dbReference>
<dbReference type="Pfam" id="PF03717">
    <property type="entry name" value="PBP_dimer"/>
    <property type="match status" value="1"/>
</dbReference>
<feature type="domain" description="Penicillin-binding protein transpeptidase" evidence="4">
    <location>
        <begin position="360"/>
        <end position="634"/>
    </location>
</feature>
<keyword evidence="3" id="KW-0472">Membrane</keyword>
<protein>
    <submittedName>
        <fullName evidence="6">Penicillin-binding transpeptidase domain-containing protein</fullName>
    </submittedName>
</protein>
<dbReference type="SUPFAM" id="SSF56519">
    <property type="entry name" value="Penicillin binding protein dimerisation domain"/>
    <property type="match status" value="1"/>
</dbReference>
<dbReference type="EMBL" id="BAABLO010000001">
    <property type="protein sequence ID" value="GAA4712730.1"/>
    <property type="molecule type" value="Genomic_DNA"/>
</dbReference>
<evidence type="ECO:0000256" key="1">
    <source>
        <dbReference type="ARBA" id="ARBA00004370"/>
    </source>
</evidence>